<accession>A0A1H3SXR2</accession>
<dbReference type="EMBL" id="FNOK01000072">
    <property type="protein sequence ID" value="SDZ42816.1"/>
    <property type="molecule type" value="Genomic_DNA"/>
</dbReference>
<keyword evidence="3" id="KW-1185">Reference proteome</keyword>
<proteinExistence type="predicted"/>
<dbReference type="STRING" id="418495.SAMN05216215_107229"/>
<evidence type="ECO:0000256" key="1">
    <source>
        <dbReference type="SAM" id="MobiDB-lite"/>
    </source>
</evidence>
<name>A0A1H3SXR2_9PSEU</name>
<dbReference type="AlphaFoldDB" id="A0A1H3SXR2"/>
<organism evidence="2 3">
    <name type="scientific">Saccharopolyspora shandongensis</name>
    <dbReference type="NCBI Taxonomy" id="418495"/>
    <lineage>
        <taxon>Bacteria</taxon>
        <taxon>Bacillati</taxon>
        <taxon>Actinomycetota</taxon>
        <taxon>Actinomycetes</taxon>
        <taxon>Pseudonocardiales</taxon>
        <taxon>Pseudonocardiaceae</taxon>
        <taxon>Saccharopolyspora</taxon>
    </lineage>
</organism>
<evidence type="ECO:0000313" key="3">
    <source>
        <dbReference type="Proteomes" id="UP000199529"/>
    </source>
</evidence>
<evidence type="ECO:0000313" key="2">
    <source>
        <dbReference type="EMBL" id="SDZ42816.1"/>
    </source>
</evidence>
<gene>
    <name evidence="2" type="ORF">SAMN05216215_107229</name>
</gene>
<reference evidence="3" key="1">
    <citation type="submission" date="2016-10" db="EMBL/GenBank/DDBJ databases">
        <authorList>
            <person name="Varghese N."/>
            <person name="Submissions S."/>
        </authorList>
    </citation>
    <scope>NUCLEOTIDE SEQUENCE [LARGE SCALE GENOMIC DNA]</scope>
    <source>
        <strain evidence="3">CGMCC 4.3530</strain>
    </source>
</reference>
<sequence>MGVRIRTTAGCAPAAVGAENRKRRNAMAQKNSRSTRDTLAARTTRRVLPCSDEQGHDRELTLTFTGRQLVLTAPDGTAAVLTPLQSERLRSAVRDLLLDVDPSDYA</sequence>
<feature type="region of interest" description="Disordered" evidence="1">
    <location>
        <begin position="1"/>
        <end position="39"/>
    </location>
</feature>
<dbReference type="Proteomes" id="UP000199529">
    <property type="component" value="Unassembled WGS sequence"/>
</dbReference>
<protein>
    <submittedName>
        <fullName evidence="2">Uncharacterized protein</fullName>
    </submittedName>
</protein>